<dbReference type="Pfam" id="PF12704">
    <property type="entry name" value="MacB_PCD"/>
    <property type="match status" value="2"/>
</dbReference>
<evidence type="ECO:0000313" key="11">
    <source>
        <dbReference type="Proteomes" id="UP000262477"/>
    </source>
</evidence>
<dbReference type="AlphaFoldDB" id="A0A371Q1R4"/>
<feature type="transmembrane region" description="Helical" evidence="7">
    <location>
        <begin position="441"/>
        <end position="461"/>
    </location>
</feature>
<protein>
    <submittedName>
        <fullName evidence="10">ABC transporter permease</fullName>
    </submittedName>
</protein>
<feature type="domain" description="ABC3 transporter permease C-terminal" evidence="8">
    <location>
        <begin position="727"/>
        <end position="838"/>
    </location>
</feature>
<keyword evidence="11" id="KW-1185">Reference proteome</keyword>
<feature type="transmembrane region" description="Helical" evidence="7">
    <location>
        <begin position="272"/>
        <end position="293"/>
    </location>
</feature>
<keyword evidence="4 7" id="KW-1133">Transmembrane helix</keyword>
<feature type="domain" description="ABC3 transporter permease C-terminal" evidence="8">
    <location>
        <begin position="271"/>
        <end position="390"/>
    </location>
</feature>
<dbReference type="InterPro" id="IPR050250">
    <property type="entry name" value="Macrolide_Exporter_MacB"/>
</dbReference>
<sequence length="848" mass="85112">MMNGLARASVRFRPASFVGSFIALLLGAAIITACGALLQTGITAHVEPVRYADSPVVVSGDPYARISYQGSEGTESKQSALPERSRVESALTARIAARPGVAAAVPDLSFPVQAEKKSGALPVLTGRNFSAAALTAPGSSAPAEGHAPRAGEVVLEEAAARAAHLAPGDRVSLAAPGGSGNYVISGLAAAQADGPSVWFADGVAERLSGHPGTVDAIAVKPRDGITTSALAGQVRQAVDGRAEVATGDARGAVEEPALAEGRTVLIGLGGSFGGIAAMTAIFVVIGTIALAIGQRAREFAMLRAVGATPGQIRRTIATEAVILAPAAAALGVLPGLALARWWFGELVDRGAVPGQVSLDIGVLPMLAAVGTSVLAALTAGWVAARRPAKLRPSQALGEAAVEPARPGVTRIVMGLAALAGGGALAGLAARLNGSDAANTALGVVMCFLLAVALLGPLLARLCTSVLGLPLRASAAGAAGSLAADNTRAQARRLASAITPIVMVTAFCGTLIFIQSTIRHASAQNVKVAAVADHVLGSTGPGLPAATAERAARVPGVESATGVLRTGAVYRSGNELSSTTVLGISGDPAKLPKVLDLGVNSGSLSALGSSRDTVALDTSLAESLGVKTGDRVPLWLGDGTKVRPTVVATYERGLGVGQVLMPRAAVARHVSAALDGQVLVSAAPGADPKTVARQLAALSPQATVTDAAGYGVQADRNQELSSWANTVMAAVLGGFAAIAAANTLVMTVLDRRREVGLLRLSGTTHRQVRGMMRWEALLVAASGLLLGSAIAWTTLVPIARGLTGAAPYIPTGTALQLAAGAVLLALAATGLPTRALLRTRPIEAGTARQ</sequence>
<dbReference type="GO" id="GO:0022857">
    <property type="term" value="F:transmembrane transporter activity"/>
    <property type="evidence" value="ECO:0007669"/>
    <property type="project" value="TreeGrafter"/>
</dbReference>
<dbReference type="PROSITE" id="PS51257">
    <property type="entry name" value="PROKAR_LIPOPROTEIN"/>
    <property type="match status" value="1"/>
</dbReference>
<evidence type="ECO:0000256" key="1">
    <source>
        <dbReference type="ARBA" id="ARBA00004651"/>
    </source>
</evidence>
<accession>A0A371Q1R4</accession>
<evidence type="ECO:0000313" key="10">
    <source>
        <dbReference type="EMBL" id="REK88609.1"/>
    </source>
</evidence>
<organism evidence="10 11">
    <name type="scientific">Streptomyces inhibens</name>
    <dbReference type="NCBI Taxonomy" id="2293571"/>
    <lineage>
        <taxon>Bacteria</taxon>
        <taxon>Bacillati</taxon>
        <taxon>Actinomycetota</taxon>
        <taxon>Actinomycetes</taxon>
        <taxon>Kitasatosporales</taxon>
        <taxon>Streptomycetaceae</taxon>
        <taxon>Streptomyces</taxon>
    </lineage>
</organism>
<evidence type="ECO:0000259" key="8">
    <source>
        <dbReference type="Pfam" id="PF02687"/>
    </source>
</evidence>
<proteinExistence type="inferred from homology"/>
<gene>
    <name evidence="10" type="ORF">DY245_20170</name>
</gene>
<feature type="domain" description="MacB-like periplasmic core" evidence="9">
    <location>
        <begin position="500"/>
        <end position="696"/>
    </location>
</feature>
<evidence type="ECO:0000259" key="9">
    <source>
        <dbReference type="Pfam" id="PF12704"/>
    </source>
</evidence>
<dbReference type="PANTHER" id="PTHR30572">
    <property type="entry name" value="MEMBRANE COMPONENT OF TRANSPORTER-RELATED"/>
    <property type="match status" value="1"/>
</dbReference>
<keyword evidence="3 7" id="KW-0812">Transmembrane</keyword>
<dbReference type="InterPro" id="IPR025857">
    <property type="entry name" value="MacB_PCD"/>
</dbReference>
<keyword evidence="5 7" id="KW-0472">Membrane</keyword>
<feature type="transmembrane region" description="Helical" evidence="7">
    <location>
        <begin position="726"/>
        <end position="748"/>
    </location>
</feature>
<evidence type="ECO:0000256" key="3">
    <source>
        <dbReference type="ARBA" id="ARBA00022692"/>
    </source>
</evidence>
<dbReference type="OrthoDB" id="3223244at2"/>
<feature type="transmembrane region" description="Helical" evidence="7">
    <location>
        <begin position="807"/>
        <end position="830"/>
    </location>
</feature>
<comment type="subcellular location">
    <subcellularLocation>
        <location evidence="1">Cell membrane</location>
        <topology evidence="1">Multi-pass membrane protein</topology>
    </subcellularLocation>
</comment>
<dbReference type="GO" id="GO:0005886">
    <property type="term" value="C:plasma membrane"/>
    <property type="evidence" value="ECO:0007669"/>
    <property type="project" value="UniProtKB-SubCell"/>
</dbReference>
<feature type="transmembrane region" description="Helical" evidence="7">
    <location>
        <begin position="363"/>
        <end position="384"/>
    </location>
</feature>
<evidence type="ECO:0000256" key="2">
    <source>
        <dbReference type="ARBA" id="ARBA00022475"/>
    </source>
</evidence>
<comment type="caution">
    <text evidence="10">The sequence shown here is derived from an EMBL/GenBank/DDBJ whole genome shotgun (WGS) entry which is preliminary data.</text>
</comment>
<dbReference type="EMBL" id="QUAC01000158">
    <property type="protein sequence ID" value="REK88609.1"/>
    <property type="molecule type" value="Genomic_DNA"/>
</dbReference>
<feature type="transmembrane region" description="Helical" evidence="7">
    <location>
        <begin position="493"/>
        <end position="513"/>
    </location>
</feature>
<feature type="transmembrane region" description="Helical" evidence="7">
    <location>
        <begin position="320"/>
        <end position="343"/>
    </location>
</feature>
<reference evidence="10 11" key="1">
    <citation type="submission" date="2018-08" db="EMBL/GenBank/DDBJ databases">
        <title>Streptomyces NEAU-D10 sp. nov., a novel Actinomycete isolated from soil.</title>
        <authorList>
            <person name="Jin L."/>
        </authorList>
    </citation>
    <scope>NUCLEOTIDE SEQUENCE [LARGE SCALE GENOMIC DNA]</scope>
    <source>
        <strain evidence="10 11">NEAU-D10</strain>
    </source>
</reference>
<feature type="domain" description="MacB-like periplasmic core" evidence="9">
    <location>
        <begin position="22"/>
        <end position="236"/>
    </location>
</feature>
<feature type="transmembrane region" description="Helical" evidence="7">
    <location>
        <begin position="775"/>
        <end position="795"/>
    </location>
</feature>
<dbReference type="Proteomes" id="UP000262477">
    <property type="component" value="Unassembled WGS sequence"/>
</dbReference>
<name>A0A371Q1R4_STRIH</name>
<dbReference type="PANTHER" id="PTHR30572:SF4">
    <property type="entry name" value="ABC TRANSPORTER PERMEASE YTRF"/>
    <property type="match status" value="1"/>
</dbReference>
<evidence type="ECO:0000256" key="7">
    <source>
        <dbReference type="SAM" id="Phobius"/>
    </source>
</evidence>
<evidence type="ECO:0000256" key="6">
    <source>
        <dbReference type="ARBA" id="ARBA00038076"/>
    </source>
</evidence>
<feature type="transmembrane region" description="Helical" evidence="7">
    <location>
        <begin position="411"/>
        <end position="429"/>
    </location>
</feature>
<dbReference type="InterPro" id="IPR003838">
    <property type="entry name" value="ABC3_permease_C"/>
</dbReference>
<evidence type="ECO:0000256" key="5">
    <source>
        <dbReference type="ARBA" id="ARBA00023136"/>
    </source>
</evidence>
<keyword evidence="2" id="KW-1003">Cell membrane</keyword>
<evidence type="ECO:0000256" key="4">
    <source>
        <dbReference type="ARBA" id="ARBA00022989"/>
    </source>
</evidence>
<comment type="similarity">
    <text evidence="6">Belongs to the ABC-4 integral membrane protein family.</text>
</comment>
<dbReference type="Pfam" id="PF02687">
    <property type="entry name" value="FtsX"/>
    <property type="match status" value="2"/>
</dbReference>